<feature type="region of interest" description="Disordered" evidence="1">
    <location>
        <begin position="70"/>
        <end position="91"/>
    </location>
</feature>
<protein>
    <submittedName>
        <fullName evidence="2">Uncharacterized protein</fullName>
    </submittedName>
</protein>
<dbReference type="RefSeq" id="WP_069322001.1">
    <property type="nucleotide sequence ID" value="NZ_MDDS01000081.1"/>
</dbReference>
<evidence type="ECO:0000313" key="3">
    <source>
        <dbReference type="Proteomes" id="UP000094487"/>
    </source>
</evidence>
<organism evidence="2 3">
    <name type="scientific">Sphingomonas turrisvirgatae</name>
    <dbReference type="NCBI Taxonomy" id="1888892"/>
    <lineage>
        <taxon>Bacteria</taxon>
        <taxon>Pseudomonadati</taxon>
        <taxon>Pseudomonadota</taxon>
        <taxon>Alphaproteobacteria</taxon>
        <taxon>Sphingomonadales</taxon>
        <taxon>Sphingomonadaceae</taxon>
        <taxon>Sphingomonas</taxon>
    </lineage>
</organism>
<proteinExistence type="predicted"/>
<dbReference type="AlphaFoldDB" id="A0A1E3LQT8"/>
<accession>A0A1E3LQT8</accession>
<gene>
    <name evidence="2" type="ORF">BFL28_06895</name>
</gene>
<name>A0A1E3LQT8_9SPHN</name>
<dbReference type="STRING" id="1888892.BFL28_06895"/>
<evidence type="ECO:0000256" key="1">
    <source>
        <dbReference type="SAM" id="MobiDB-lite"/>
    </source>
</evidence>
<dbReference type="EMBL" id="MDDS01000081">
    <property type="protein sequence ID" value="ODP36132.1"/>
    <property type="molecule type" value="Genomic_DNA"/>
</dbReference>
<reference evidence="2 3" key="1">
    <citation type="submission" date="2016-08" db="EMBL/GenBank/DDBJ databases">
        <title>Draft genome of the agarase producing Sphingomonas sp. MCT13.</title>
        <authorList>
            <person name="D'Andrea M.M."/>
            <person name="Rossolini G.M."/>
            <person name="Thaller M.C."/>
        </authorList>
    </citation>
    <scope>NUCLEOTIDE SEQUENCE [LARGE SCALE GENOMIC DNA]</scope>
    <source>
        <strain evidence="2 3">MCT13</strain>
    </source>
</reference>
<keyword evidence="3" id="KW-1185">Reference proteome</keyword>
<dbReference type="OrthoDB" id="7585404at2"/>
<comment type="caution">
    <text evidence="2">The sequence shown here is derived from an EMBL/GenBank/DDBJ whole genome shotgun (WGS) entry which is preliminary data.</text>
</comment>
<evidence type="ECO:0000313" key="2">
    <source>
        <dbReference type="EMBL" id="ODP36132.1"/>
    </source>
</evidence>
<dbReference type="Proteomes" id="UP000094487">
    <property type="component" value="Unassembled WGS sequence"/>
</dbReference>
<sequence>MAALAAALITAPGVSAQGKLPPYPDALRCAGLTSAANNIGKGTKESSQLFDHLIFWSMTAADAGRAAGKNARQVDADTSREATAAEARLRAQDGGTSAALADCVRRVTPLDK</sequence>